<name>A0A0K8T262_LYGHE</name>
<keyword evidence="2" id="KW-1133">Transmembrane helix</keyword>
<dbReference type="SUPFAM" id="SSF51556">
    <property type="entry name" value="Metallo-dependent hydrolases"/>
    <property type="match status" value="1"/>
</dbReference>
<organism evidence="3">
    <name type="scientific">Lygus hesperus</name>
    <name type="common">Western plant bug</name>
    <dbReference type="NCBI Taxonomy" id="30085"/>
    <lineage>
        <taxon>Eukaryota</taxon>
        <taxon>Metazoa</taxon>
        <taxon>Ecdysozoa</taxon>
        <taxon>Arthropoda</taxon>
        <taxon>Hexapoda</taxon>
        <taxon>Insecta</taxon>
        <taxon>Pterygota</taxon>
        <taxon>Neoptera</taxon>
        <taxon>Paraneoptera</taxon>
        <taxon>Hemiptera</taxon>
        <taxon>Heteroptera</taxon>
        <taxon>Panheteroptera</taxon>
        <taxon>Cimicomorpha</taxon>
        <taxon>Miridae</taxon>
        <taxon>Mirini</taxon>
        <taxon>Lygus</taxon>
    </lineage>
</organism>
<proteinExistence type="inferred from homology"/>
<dbReference type="InterPro" id="IPR008257">
    <property type="entry name" value="Pept_M19"/>
</dbReference>
<evidence type="ECO:0000256" key="2">
    <source>
        <dbReference type="SAM" id="Phobius"/>
    </source>
</evidence>
<dbReference type="PROSITE" id="PS51365">
    <property type="entry name" value="RENAL_DIPEPTIDASE_2"/>
    <property type="match status" value="1"/>
</dbReference>
<keyword evidence="1" id="KW-0336">GPI-anchor</keyword>
<feature type="transmembrane region" description="Helical" evidence="2">
    <location>
        <begin position="140"/>
        <end position="161"/>
    </location>
</feature>
<keyword evidence="1" id="KW-0862">Zinc</keyword>
<keyword evidence="1" id="KW-0224">Dipeptidase</keyword>
<reference evidence="3" key="1">
    <citation type="submission" date="2014-09" db="EMBL/GenBank/DDBJ databases">
        <authorList>
            <person name="Magalhaes I.L.F."/>
            <person name="Oliveira U."/>
            <person name="Santos F.R."/>
            <person name="Vidigal T.H.D.A."/>
            <person name="Brescovit A.D."/>
            <person name="Santos A.J."/>
        </authorList>
    </citation>
    <scope>NUCLEOTIDE SEQUENCE</scope>
</reference>
<comment type="subunit">
    <text evidence="1">Homodimer; disulfide-linked.</text>
</comment>
<dbReference type="CDD" id="cd01301">
    <property type="entry name" value="rDP_like"/>
    <property type="match status" value="1"/>
</dbReference>
<dbReference type="Pfam" id="PF01244">
    <property type="entry name" value="Peptidase_M19"/>
    <property type="match status" value="1"/>
</dbReference>
<dbReference type="PANTHER" id="PTHR10443">
    <property type="entry name" value="MICROSOMAL DIPEPTIDASE"/>
    <property type="match status" value="1"/>
</dbReference>
<accession>A0A0K8T262</accession>
<dbReference type="GO" id="GO:0070573">
    <property type="term" value="F:metallodipeptidase activity"/>
    <property type="evidence" value="ECO:0007669"/>
    <property type="project" value="InterPro"/>
</dbReference>
<dbReference type="Gene3D" id="3.20.20.140">
    <property type="entry name" value="Metal-dependent hydrolases"/>
    <property type="match status" value="1"/>
</dbReference>
<dbReference type="InterPro" id="IPR032466">
    <property type="entry name" value="Metal_Hydrolase"/>
</dbReference>
<comment type="subcellular location">
    <subcellularLocation>
        <location evidence="1">Membrane</location>
        <topology evidence="1">Lipid-anchor</topology>
        <topology evidence="1">GPI-anchor</topology>
    </subcellularLocation>
</comment>
<comment type="similarity">
    <text evidence="1">Belongs to the metallo-dependent hydrolases superfamily. Peptidase M19 family.</text>
</comment>
<dbReference type="PANTHER" id="PTHR10443:SF12">
    <property type="entry name" value="DIPEPTIDASE"/>
    <property type="match status" value="1"/>
</dbReference>
<keyword evidence="1" id="KW-0325">Glycoprotein</keyword>
<keyword evidence="1" id="KW-1015">Disulfide bond</keyword>
<comment type="catalytic activity">
    <reaction evidence="1">
        <text>an L-aminoacyl-L-amino acid + H2O = 2 an L-alpha-amino acid</text>
        <dbReference type="Rhea" id="RHEA:48940"/>
        <dbReference type="ChEBI" id="CHEBI:15377"/>
        <dbReference type="ChEBI" id="CHEBI:59869"/>
        <dbReference type="ChEBI" id="CHEBI:77460"/>
        <dbReference type="EC" id="3.4.13.19"/>
    </reaction>
</comment>
<comment type="cofactor">
    <cofactor evidence="1">
        <name>Zn(2+)</name>
        <dbReference type="ChEBI" id="CHEBI:29105"/>
    </cofactor>
</comment>
<sequence length="535" mass="59332">MTHEWREEVPPLPPPPPQWRLDMDLRHHIQHCACTCNHMGYGNYMDYQGEMPPRQYLEAAAFAEYQGEVPPCNCMDCANYMEYQMQMEMCRAQCMSEVPQGTRMVNGSARYNHQGRLIPAPRGSVTSSSSDDERLELRPWVVACLAVVVIGGIGLGIAFLLSGGDSLEEERLEMLDTVRRILTEVPLIDGHNDLPWNIRKFVHNQLGRFNFSEDLTQIDPWSKSNWSHTDLPRLKAGMVGAQFWSAYVPCGAQHMDAVQVAMEQIDVIKRLTQIYSNDLQFVTTAAGIKEAHKSGRIASLIGVEGGHSLGSSLGVLRMFHGLGARYLTLTHTCNTPWAGCCVGNDTTEPDGLAHFGRLVVRELNRLGMLVDLSHTSFRTMEHALNVSTAPVIFSHSSAFAICNSNRNVPDYILKLVALNGGIVMVNFYTHFISCNQTATMEDVIAHINHIRKVAGEDHVGIGAGYDGINTTPEGLEDVSKYPELLAALLATGDWTEDQLKKLAGLNMLRVMTRAEQVKMETPEPIEPSSGPIITN</sequence>
<dbReference type="GO" id="GO:0098552">
    <property type="term" value="C:side of membrane"/>
    <property type="evidence" value="ECO:0007669"/>
    <property type="project" value="UniProtKB-KW"/>
</dbReference>
<dbReference type="AlphaFoldDB" id="A0A0K8T262"/>
<evidence type="ECO:0000313" key="3">
    <source>
        <dbReference type="EMBL" id="JAG59486.1"/>
    </source>
</evidence>
<keyword evidence="1" id="KW-0378">Hydrolase</keyword>
<keyword evidence="2" id="KW-0472">Membrane</keyword>
<protein>
    <recommendedName>
        <fullName evidence="1">Dipeptidase</fullName>
        <ecNumber evidence="1">3.4.13.19</ecNumber>
    </recommendedName>
</protein>
<dbReference type="EC" id="3.4.13.19" evidence="1"/>
<dbReference type="GO" id="GO:0006508">
    <property type="term" value="P:proteolysis"/>
    <property type="evidence" value="ECO:0007669"/>
    <property type="project" value="UniProtKB-KW"/>
</dbReference>
<keyword evidence="2" id="KW-0812">Transmembrane</keyword>
<keyword evidence="1" id="KW-0482">Metalloprotease</keyword>
<dbReference type="EMBL" id="GBRD01006335">
    <property type="protein sequence ID" value="JAG59486.1"/>
    <property type="molecule type" value="Transcribed_RNA"/>
</dbReference>
<evidence type="ECO:0000256" key="1">
    <source>
        <dbReference type="RuleBase" id="RU341113"/>
    </source>
</evidence>
<keyword evidence="1" id="KW-0645">Protease</keyword>
<keyword evidence="1" id="KW-0479">Metal-binding</keyword>
<keyword evidence="1" id="KW-0449">Lipoprotein</keyword>
<dbReference type="GO" id="GO:0046872">
    <property type="term" value="F:metal ion binding"/>
    <property type="evidence" value="ECO:0007669"/>
    <property type="project" value="UniProtKB-UniRule"/>
</dbReference>